<organism evidence="1">
    <name type="scientific">Amphimedon queenslandica</name>
    <name type="common">Sponge</name>
    <dbReference type="NCBI Taxonomy" id="400682"/>
    <lineage>
        <taxon>Eukaryota</taxon>
        <taxon>Metazoa</taxon>
        <taxon>Porifera</taxon>
        <taxon>Demospongiae</taxon>
        <taxon>Heteroscleromorpha</taxon>
        <taxon>Haplosclerida</taxon>
        <taxon>Niphatidae</taxon>
        <taxon>Amphimedon</taxon>
    </lineage>
</organism>
<name>A0A1X7T5L2_AMPQE</name>
<reference evidence="1" key="1">
    <citation type="submission" date="2017-05" db="UniProtKB">
        <authorList>
            <consortium name="EnsemblMetazoa"/>
        </authorList>
    </citation>
    <scope>IDENTIFICATION</scope>
</reference>
<evidence type="ECO:0000313" key="1">
    <source>
        <dbReference type="EnsemblMetazoa" id="Aqu2.1.09665_001"/>
    </source>
</evidence>
<dbReference type="AlphaFoldDB" id="A0A1X7T5L2"/>
<dbReference type="InParanoid" id="A0A1X7T5L2"/>
<dbReference type="EnsemblMetazoa" id="Aqu2.1.09665_001">
    <property type="protein sequence ID" value="Aqu2.1.09665_001"/>
    <property type="gene ID" value="Aqu2.1.09665"/>
</dbReference>
<protein>
    <submittedName>
        <fullName evidence="1">Uncharacterized protein</fullName>
    </submittedName>
</protein>
<sequence>MCMYVYNVIIGSSCNFFFKSKCDQNQLKCMHS</sequence>
<proteinExistence type="predicted"/>
<accession>A0A1X7T5L2</accession>